<sequence length="1402" mass="162955">MLSDSNDGLKASLSIKALNWRHNSASDYIKAAAIEYVENFFKPKFNPRTRRKTQFAIEFSTNFINLLQVLSLTWYPDMNLRYWKQYSKYWKVMSYPCFDQILSSFHIYVLAFYISIAILWICVILVVLTSVLKTFKFRFYRMLIYLPSEILTFLSSIGYLPTLMIFLVTVKYSLLGNVEDDLYSPMPDNGINLGAFGAIFGIISTILLFLLSIIYELFTADIRHSYSDVNIKARADSNLDMTISTYKLILVIIYIFYGRSHHEWLLIFIIISSAILAYLTHKFNSYYNPMVNAFKVSKLCVLSSCSASFLFGVWMDNAGIILLLWLIAIPALSLIVFRRIYRLLLIPESTDYLAANQHIFELKIRKLLMDKSLREESKVVKIFAQIYKQKMFQRDKLLVAWEVYYYLHTINDVRLAKLRFSKMAYANSSLEGEIQEWRINKWIKKHHEGTDQIANNFLIYLIELEQAKKEDEILCRHLIGLWIEVCSSKPRLNHLENLVENVTKQIELVVRLYKKLIIQNHSKAYELYGSLLQQILRDSDKGQTILGKVSALKSEEEMSKYEPKLSKFDENYANILISADIKTFGIIVYVNDFAATILNETINNVIENNIHQYIPAPYNKNHLKYMKRFVSTCKNPQVDKGNSFFILDHYGYVRECQFLIRLTALNERLYFMVSMRPILSTRQVALISEDGLIYCHSQNFSKDIAEPEVKSLKFQYISSVIPSVDFANLPKSKPTLFKVGEIILTIIHCVKPMKNTNINYVLIIRDQEEVEKWTENEDSDQYDLSDPDFSDKDYNESKHIVKLDIPLKVTFQKKRISSSFSATEVASDFELTHESMKMQDIQQSEERTGSMTQSSSSNDYIRVGNHIINKSVKILKQFRLVLLLSILSVTATNIAIAIYISQAVDHSLSVNTYKDLGIVMYETVFAAENARSVYYSKNLFQDQNTTNYLNSLKNSLSLLTISQDALYSNLQSWSYCKSSDIIDKNLIGVRDYDSAVPKTLMKNLFDEISMFIDHTQSFISDVENFKDYTQDLKFVIANGLGRAFQKTNSSLHGLSDCEIEKIYENSNEVIILAVSGSALLGICMMILFLFIFLINKRYDQLWNFVIKITHDAYFDLNGHCFDRLSSVLGTDLTQEEINSLLRYKPKHKEVNFKIIFRHFSRLFVFIGLTIAYYLVIHQYLYPSCERYLIERPKLLSNYINRRSLIPLIDFWAKETGTFEQDYGLKIVLNNSYIFEHPAEELINTVEKLWDANHNLLSQLKYMSSELKVSLFQKKSNQIPDEGFAYGSFWYTNLLIFDSFLIENDENNVIENMENLGKRIANLEEAMSLNFEIIDKTSKDMITKKLNIITYTSLGYLMISVLMYLVFYLPYTLVDIKSLQKFQIIISVIPRFISVTEKSPRRD</sequence>
<evidence type="ECO:0000259" key="2">
    <source>
        <dbReference type="Pfam" id="PF25474"/>
    </source>
</evidence>
<dbReference type="PANTHER" id="PTHR31600">
    <property type="entry name" value="TINY MACROCYSTS PROTEIN B-RELATED"/>
    <property type="match status" value="1"/>
</dbReference>
<evidence type="ECO:0000313" key="3">
    <source>
        <dbReference type="EMBL" id="CAG9324876.1"/>
    </source>
</evidence>
<protein>
    <recommendedName>
        <fullName evidence="2">TmcB/TmcC TPR repeats domain-containing protein</fullName>
    </recommendedName>
</protein>
<dbReference type="Proteomes" id="UP001162131">
    <property type="component" value="Unassembled WGS sequence"/>
</dbReference>
<accession>A0AAU9JGY4</accession>
<keyword evidence="4" id="KW-1185">Reference proteome</keyword>
<feature type="transmembrane region" description="Helical" evidence="1">
    <location>
        <begin position="1347"/>
        <end position="1370"/>
    </location>
</feature>
<name>A0AAU9JGY4_9CILI</name>
<comment type="caution">
    <text evidence="3">The sequence shown here is derived from an EMBL/GenBank/DDBJ whole genome shotgun (WGS) entry which is preliminary data.</text>
</comment>
<reference evidence="3" key="1">
    <citation type="submission" date="2021-09" db="EMBL/GenBank/DDBJ databases">
        <authorList>
            <consortium name="AG Swart"/>
            <person name="Singh M."/>
            <person name="Singh A."/>
            <person name="Seah K."/>
            <person name="Emmerich C."/>
        </authorList>
    </citation>
    <scope>NUCLEOTIDE SEQUENCE</scope>
    <source>
        <strain evidence="3">ATCC30299</strain>
    </source>
</reference>
<feature type="transmembrane region" description="Helical" evidence="1">
    <location>
        <begin position="1069"/>
        <end position="1094"/>
    </location>
</feature>
<proteinExistence type="predicted"/>
<dbReference type="InterPro" id="IPR057352">
    <property type="entry name" value="TPR_TmcB/C"/>
</dbReference>
<keyword evidence="1" id="KW-0812">Transmembrane</keyword>
<feature type="transmembrane region" description="Helical" evidence="1">
    <location>
        <begin position="239"/>
        <end position="258"/>
    </location>
</feature>
<feature type="transmembrane region" description="Helical" evidence="1">
    <location>
        <begin position="194"/>
        <end position="218"/>
    </location>
</feature>
<feature type="transmembrane region" description="Helical" evidence="1">
    <location>
        <begin position="880"/>
        <end position="900"/>
    </location>
</feature>
<feature type="transmembrane region" description="Helical" evidence="1">
    <location>
        <begin position="150"/>
        <end position="174"/>
    </location>
</feature>
<evidence type="ECO:0000256" key="1">
    <source>
        <dbReference type="SAM" id="Phobius"/>
    </source>
</evidence>
<dbReference type="EMBL" id="CAJZBQ010000036">
    <property type="protein sequence ID" value="CAG9324876.1"/>
    <property type="molecule type" value="Genomic_DNA"/>
</dbReference>
<keyword evidence="1" id="KW-1133">Transmembrane helix</keyword>
<gene>
    <name evidence="3" type="ORF">BSTOLATCC_MIC36650</name>
</gene>
<feature type="transmembrane region" description="Helical" evidence="1">
    <location>
        <begin position="1162"/>
        <end position="1181"/>
    </location>
</feature>
<feature type="transmembrane region" description="Helical" evidence="1">
    <location>
        <begin position="55"/>
        <end position="75"/>
    </location>
</feature>
<dbReference type="PANTHER" id="PTHR31600:SF2">
    <property type="entry name" value="GAMETE ENRICHED GENE 10 PROTEIN-RELATED"/>
    <property type="match status" value="1"/>
</dbReference>
<dbReference type="Pfam" id="PF25474">
    <property type="entry name" value="TPR_TmcB"/>
    <property type="match status" value="1"/>
</dbReference>
<feature type="transmembrane region" description="Helical" evidence="1">
    <location>
        <begin position="105"/>
        <end position="129"/>
    </location>
</feature>
<organism evidence="3 4">
    <name type="scientific">Blepharisma stoltei</name>
    <dbReference type="NCBI Taxonomy" id="1481888"/>
    <lineage>
        <taxon>Eukaryota</taxon>
        <taxon>Sar</taxon>
        <taxon>Alveolata</taxon>
        <taxon>Ciliophora</taxon>
        <taxon>Postciliodesmatophora</taxon>
        <taxon>Heterotrichea</taxon>
        <taxon>Heterotrichida</taxon>
        <taxon>Blepharismidae</taxon>
        <taxon>Blepharisma</taxon>
    </lineage>
</organism>
<keyword evidence="1" id="KW-0472">Membrane</keyword>
<feature type="transmembrane region" description="Helical" evidence="1">
    <location>
        <begin position="264"/>
        <end position="281"/>
    </location>
</feature>
<feature type="domain" description="TmcB/TmcC TPR repeats" evidence="2">
    <location>
        <begin position="463"/>
        <end position="557"/>
    </location>
</feature>
<dbReference type="InterPro" id="IPR052994">
    <property type="entry name" value="Tiny_macrocysts_regulators"/>
</dbReference>
<evidence type="ECO:0000313" key="4">
    <source>
        <dbReference type="Proteomes" id="UP001162131"/>
    </source>
</evidence>